<proteinExistence type="predicted"/>
<comment type="caution">
    <text evidence="2">The sequence shown here is derived from an EMBL/GenBank/DDBJ whole genome shotgun (WGS) entry which is preliminary data.</text>
</comment>
<dbReference type="OrthoDB" id="2082701at2"/>
<evidence type="ECO:0000256" key="1">
    <source>
        <dbReference type="SAM" id="Phobius"/>
    </source>
</evidence>
<protein>
    <recommendedName>
        <fullName evidence="4">Bacterial Pleckstrin homology domain-containing protein</fullName>
    </recommendedName>
</protein>
<keyword evidence="1" id="KW-0812">Transmembrane</keyword>
<sequence>MYYLVIGLTAGLLAFLGIAIKKFKWYWLISGYNTSSPQKQQEMIKKGLGEFMGNSLFFLAGIFAAGAVLQYFGLEMAAATSWILVLVASAVIVVRALRYNAGDNNKTKTIVALAISLLVLVIASVVIFTGARAPEITVGENSLKISGMYGTELSRDEIKDVQLLNQIPPVKLKTNGFNFGETLKGNLKLEELGTGKLFTGSSKGPFIYIKTKESYIIINFKDPEQTRRLYDRLNSAML</sequence>
<keyword evidence="1" id="KW-1133">Transmembrane helix</keyword>
<dbReference type="Pfam" id="PF12650">
    <property type="entry name" value="DUF3784"/>
    <property type="match status" value="1"/>
</dbReference>
<accession>A0A9D2WPK9</accession>
<organism evidence="2 3">
    <name type="scientific">Sporotomaculum syntrophicum</name>
    <dbReference type="NCBI Taxonomy" id="182264"/>
    <lineage>
        <taxon>Bacteria</taxon>
        <taxon>Bacillati</taxon>
        <taxon>Bacillota</taxon>
        <taxon>Clostridia</taxon>
        <taxon>Eubacteriales</taxon>
        <taxon>Desulfallaceae</taxon>
        <taxon>Sporotomaculum</taxon>
    </lineage>
</organism>
<dbReference type="AlphaFoldDB" id="A0A9D2WPK9"/>
<evidence type="ECO:0000313" key="3">
    <source>
        <dbReference type="Proteomes" id="UP000798488"/>
    </source>
</evidence>
<evidence type="ECO:0008006" key="4">
    <source>
        <dbReference type="Google" id="ProtNLM"/>
    </source>
</evidence>
<dbReference type="InterPro" id="IPR017259">
    <property type="entry name" value="UCP037672"/>
</dbReference>
<dbReference type="RefSeq" id="WP_161822400.1">
    <property type="nucleotide sequence ID" value="NZ_LSRS01000005.1"/>
</dbReference>
<keyword evidence="1" id="KW-0472">Membrane</keyword>
<name>A0A9D2WPK9_9FIRM</name>
<keyword evidence="3" id="KW-1185">Reference proteome</keyword>
<reference evidence="2" key="1">
    <citation type="submission" date="2016-02" db="EMBL/GenBank/DDBJ databases">
        <title>Draft Genome Sequence of Sporotomaculum syntrophicum Strain FB, a Syntrophic Benzoate Degrader.</title>
        <authorList>
            <person name="Nobu M.K."/>
            <person name="Narihiro T."/>
            <person name="Qiu Y.-L."/>
            <person name="Ohashi A."/>
            <person name="Liu W.-T."/>
            <person name="Yuji S."/>
        </authorList>
    </citation>
    <scope>NUCLEOTIDE SEQUENCE</scope>
    <source>
        <strain evidence="2">FB</strain>
    </source>
</reference>
<feature type="transmembrane region" description="Helical" evidence="1">
    <location>
        <begin position="6"/>
        <end position="27"/>
    </location>
</feature>
<evidence type="ECO:0000313" key="2">
    <source>
        <dbReference type="EMBL" id="KAF1084292.1"/>
    </source>
</evidence>
<feature type="transmembrane region" description="Helical" evidence="1">
    <location>
        <begin position="109"/>
        <end position="131"/>
    </location>
</feature>
<gene>
    <name evidence="2" type="ORF">SPSYN_02068</name>
</gene>
<feature type="transmembrane region" description="Helical" evidence="1">
    <location>
        <begin position="79"/>
        <end position="97"/>
    </location>
</feature>
<dbReference type="EMBL" id="LSRS01000005">
    <property type="protein sequence ID" value="KAF1084292.1"/>
    <property type="molecule type" value="Genomic_DNA"/>
</dbReference>
<dbReference type="Proteomes" id="UP000798488">
    <property type="component" value="Unassembled WGS sequence"/>
</dbReference>
<feature type="transmembrane region" description="Helical" evidence="1">
    <location>
        <begin position="48"/>
        <end position="73"/>
    </location>
</feature>